<reference evidence="6" key="1">
    <citation type="submission" date="2016-04" db="EMBL/GenBank/DDBJ databases">
        <title>Cephalotus genome sequencing.</title>
        <authorList>
            <person name="Fukushima K."/>
            <person name="Hasebe M."/>
            <person name="Fang X."/>
        </authorList>
    </citation>
    <scope>NUCLEOTIDE SEQUENCE [LARGE SCALE GENOMIC DNA]</scope>
    <source>
        <strain evidence="6">cv. St1</strain>
    </source>
</reference>
<dbReference type="InterPro" id="IPR002048">
    <property type="entry name" value="EF_hand_dom"/>
</dbReference>
<proteinExistence type="predicted"/>
<evidence type="ECO:0000256" key="2">
    <source>
        <dbReference type="ARBA" id="ARBA00022737"/>
    </source>
</evidence>
<keyword evidence="6" id="KW-1185">Reference proteome</keyword>
<dbReference type="PROSITE" id="PS50222">
    <property type="entry name" value="EF_HAND_2"/>
    <property type="match status" value="3"/>
</dbReference>
<dbReference type="SUPFAM" id="SSF47473">
    <property type="entry name" value="EF-hand"/>
    <property type="match status" value="1"/>
</dbReference>
<evidence type="ECO:0000313" key="5">
    <source>
        <dbReference type="EMBL" id="GAV76226.1"/>
    </source>
</evidence>
<dbReference type="InterPro" id="IPR039647">
    <property type="entry name" value="EF_hand_pair_protein_CML-like"/>
</dbReference>
<comment type="caution">
    <text evidence="5">The sequence shown here is derived from an EMBL/GenBank/DDBJ whole genome shotgun (WGS) entry which is preliminary data.</text>
</comment>
<organism evidence="5 6">
    <name type="scientific">Cephalotus follicularis</name>
    <name type="common">Albany pitcher plant</name>
    <dbReference type="NCBI Taxonomy" id="3775"/>
    <lineage>
        <taxon>Eukaryota</taxon>
        <taxon>Viridiplantae</taxon>
        <taxon>Streptophyta</taxon>
        <taxon>Embryophyta</taxon>
        <taxon>Tracheophyta</taxon>
        <taxon>Spermatophyta</taxon>
        <taxon>Magnoliopsida</taxon>
        <taxon>eudicotyledons</taxon>
        <taxon>Gunneridae</taxon>
        <taxon>Pentapetalae</taxon>
        <taxon>rosids</taxon>
        <taxon>fabids</taxon>
        <taxon>Oxalidales</taxon>
        <taxon>Cephalotaceae</taxon>
        <taxon>Cephalotus</taxon>
    </lineage>
</organism>
<dbReference type="PANTHER" id="PTHR10891">
    <property type="entry name" value="EF-HAND CALCIUM-BINDING DOMAIN CONTAINING PROTEIN"/>
    <property type="match status" value="1"/>
</dbReference>
<feature type="domain" description="EF-hand" evidence="4">
    <location>
        <begin position="32"/>
        <end position="67"/>
    </location>
</feature>
<dbReference type="SMART" id="SM00054">
    <property type="entry name" value="EFh"/>
    <property type="match status" value="4"/>
</dbReference>
<evidence type="ECO:0000313" key="6">
    <source>
        <dbReference type="Proteomes" id="UP000187406"/>
    </source>
</evidence>
<dbReference type="FunFam" id="1.10.238.10:FF:000527">
    <property type="entry name" value="Calmodulin-3"/>
    <property type="match status" value="1"/>
</dbReference>
<evidence type="ECO:0000259" key="4">
    <source>
        <dbReference type="PROSITE" id="PS50222"/>
    </source>
</evidence>
<dbReference type="PROSITE" id="PS00018">
    <property type="entry name" value="EF_HAND_1"/>
    <property type="match status" value="3"/>
</dbReference>
<dbReference type="AlphaFoldDB" id="A0A1Q3C7F9"/>
<keyword evidence="2" id="KW-0677">Repeat</keyword>
<accession>A0A1Q3C7F9</accession>
<dbReference type="EMBL" id="BDDD01001464">
    <property type="protein sequence ID" value="GAV76226.1"/>
    <property type="molecule type" value="Genomic_DNA"/>
</dbReference>
<dbReference type="OrthoDB" id="26525at2759"/>
<dbReference type="InParanoid" id="A0A1Q3C7F9"/>
<keyword evidence="1" id="KW-0479">Metal-binding</keyword>
<dbReference type="Proteomes" id="UP000187406">
    <property type="component" value="Unassembled WGS sequence"/>
</dbReference>
<keyword evidence="3" id="KW-0106">Calcium</keyword>
<protein>
    <submittedName>
        <fullName evidence="5">EF_hand_5 domain-containing protein</fullName>
    </submittedName>
</protein>
<name>A0A1Q3C7F9_CEPFO</name>
<gene>
    <name evidence="5" type="ORF">CFOL_v3_19701</name>
</gene>
<feature type="domain" description="EF-hand" evidence="4">
    <location>
        <begin position="105"/>
        <end position="138"/>
    </location>
</feature>
<feature type="domain" description="EF-hand" evidence="4">
    <location>
        <begin position="1"/>
        <end position="31"/>
    </location>
</feature>
<sequence length="138" mass="14891">MVEAFKAFDADNDGFITTSELGGLLASLGHNTSEQDVRAMMQQGDTNRDGLLGIEEFLEMSTKDMELGGLANCLRSAFETLNGDGEESVTAEELFEVLRNLGAELSWESCKDIIASVDGDGDGVVSFEDFKLIVNSLL</sequence>
<dbReference type="InterPro" id="IPR018247">
    <property type="entry name" value="EF_Hand_1_Ca_BS"/>
</dbReference>
<evidence type="ECO:0000256" key="3">
    <source>
        <dbReference type="ARBA" id="ARBA00022837"/>
    </source>
</evidence>
<dbReference type="Pfam" id="PF13499">
    <property type="entry name" value="EF-hand_7"/>
    <property type="match status" value="2"/>
</dbReference>
<dbReference type="CDD" id="cd00051">
    <property type="entry name" value="EFh"/>
    <property type="match status" value="1"/>
</dbReference>
<dbReference type="InterPro" id="IPR011992">
    <property type="entry name" value="EF-hand-dom_pair"/>
</dbReference>
<dbReference type="GO" id="GO:0005509">
    <property type="term" value="F:calcium ion binding"/>
    <property type="evidence" value="ECO:0007669"/>
    <property type="project" value="InterPro"/>
</dbReference>
<evidence type="ECO:0000256" key="1">
    <source>
        <dbReference type="ARBA" id="ARBA00022723"/>
    </source>
</evidence>
<dbReference type="STRING" id="3775.A0A1Q3C7F9"/>
<dbReference type="Gene3D" id="1.10.238.10">
    <property type="entry name" value="EF-hand"/>
    <property type="match status" value="2"/>
</dbReference>